<evidence type="ECO:0000256" key="9">
    <source>
        <dbReference type="ARBA" id="ARBA00023069"/>
    </source>
</evidence>
<dbReference type="Pfam" id="PF24762">
    <property type="entry name" value="TPR_IF140-IFT172"/>
    <property type="match status" value="1"/>
</dbReference>
<keyword evidence="23" id="KW-1185">Reference proteome</keyword>
<evidence type="ECO:0000256" key="13">
    <source>
        <dbReference type="ARBA" id="ARBA00065971"/>
    </source>
</evidence>
<dbReference type="GO" id="GO:0060271">
    <property type="term" value="P:cilium assembly"/>
    <property type="evidence" value="ECO:0007669"/>
    <property type="project" value="UniProtKB-ARBA"/>
</dbReference>
<name>A0A7K4YZ21_BUCAB</name>
<dbReference type="InterPro" id="IPR056156">
    <property type="entry name" value="TPR_IF140_C"/>
</dbReference>
<keyword evidence="4" id="KW-0597">Phosphoprotein</keyword>
<feature type="repeat" description="WD" evidence="16">
    <location>
        <begin position="105"/>
        <end position="146"/>
    </location>
</feature>
<dbReference type="Proteomes" id="UP000551127">
    <property type="component" value="Unassembled WGS sequence"/>
</dbReference>
<gene>
    <name evidence="22" type="primary">Ift140</name>
    <name evidence="22" type="ORF">BUCABY_R10421</name>
</gene>
<dbReference type="OrthoDB" id="10258787at2759"/>
<dbReference type="GO" id="GO:0030991">
    <property type="term" value="C:intraciliary transport particle A"/>
    <property type="evidence" value="ECO:0007669"/>
    <property type="project" value="TreeGrafter"/>
</dbReference>
<evidence type="ECO:0000256" key="7">
    <source>
        <dbReference type="ARBA" id="ARBA00022794"/>
    </source>
</evidence>
<dbReference type="Pfam" id="PF24760">
    <property type="entry name" value="TPR_IF140_C"/>
    <property type="match status" value="1"/>
</dbReference>
<dbReference type="Pfam" id="PF23385">
    <property type="entry name" value="Beta-prop_IFT140_2nd"/>
    <property type="match status" value="1"/>
</dbReference>
<reference evidence="22 23" key="1">
    <citation type="submission" date="2019-09" db="EMBL/GenBank/DDBJ databases">
        <title>Bird 10,000 Genomes (B10K) Project - Family phase.</title>
        <authorList>
            <person name="Zhang G."/>
        </authorList>
    </citation>
    <scope>NUCLEOTIDE SEQUENCE [LARGE SCALE GENOMIC DNA]</scope>
    <source>
        <strain evidence="22">B10K-DU-012-80</strain>
    </source>
</reference>
<proteinExistence type="predicted"/>
<dbReference type="InterPro" id="IPR011990">
    <property type="entry name" value="TPR-like_helical_dom_sf"/>
</dbReference>
<feature type="domain" description="IFT140 first beta-propeller" evidence="18">
    <location>
        <begin position="8"/>
        <end position="414"/>
    </location>
</feature>
<feature type="domain" description="IF140 C-terminal TPR" evidence="20">
    <location>
        <begin position="1310"/>
        <end position="1423"/>
    </location>
</feature>
<dbReference type="SUPFAM" id="SSF50978">
    <property type="entry name" value="WD40 repeat-like"/>
    <property type="match status" value="2"/>
</dbReference>
<dbReference type="FunFam" id="2.130.10.10:FF:000811">
    <property type="entry name" value="Intraflagellar transport 140"/>
    <property type="match status" value="1"/>
</dbReference>
<evidence type="ECO:0000256" key="12">
    <source>
        <dbReference type="ARBA" id="ARBA00057014"/>
    </source>
</evidence>
<evidence type="ECO:0000256" key="10">
    <source>
        <dbReference type="ARBA" id="ARBA00023212"/>
    </source>
</evidence>
<dbReference type="PANTHER" id="PTHR15722">
    <property type="entry name" value="IFT140/172-RELATED"/>
    <property type="match status" value="1"/>
</dbReference>
<dbReference type="GO" id="GO:0036064">
    <property type="term" value="C:ciliary basal body"/>
    <property type="evidence" value="ECO:0007669"/>
    <property type="project" value="TreeGrafter"/>
</dbReference>
<evidence type="ECO:0000259" key="19">
    <source>
        <dbReference type="Pfam" id="PF23385"/>
    </source>
</evidence>
<evidence type="ECO:0000259" key="21">
    <source>
        <dbReference type="Pfam" id="PF24762"/>
    </source>
</evidence>
<evidence type="ECO:0000256" key="6">
    <source>
        <dbReference type="ARBA" id="ARBA00022737"/>
    </source>
</evidence>
<evidence type="ECO:0000256" key="3">
    <source>
        <dbReference type="ARBA" id="ARBA00022490"/>
    </source>
</evidence>
<comment type="function">
    <text evidence="12">Component of the IFT complex A (IFT-A), a complex required for retrograde ciliary transport and entry into cilia of G protein-coupled receptors (GPCRs). Plays a pivotal role in proper development and function of ciliated cells through its role in ciliogenesis and/or cilium maintenance. Required for the development and maintenance of the outer segments of rod and cone photoreceptor cells. Plays a role in maintenance and the delivery of opsin to the outer segment of photoreceptor cells.</text>
</comment>
<dbReference type="Gene3D" id="1.25.40.470">
    <property type="match status" value="2"/>
</dbReference>
<feature type="non-terminal residue" evidence="22">
    <location>
        <position position="1"/>
    </location>
</feature>
<keyword evidence="10" id="KW-0206">Cytoskeleton</keyword>
<feature type="region of interest" description="Disordered" evidence="17">
    <location>
        <begin position="1462"/>
        <end position="1481"/>
    </location>
</feature>
<keyword evidence="8" id="KW-0802">TPR repeat</keyword>
<dbReference type="SMART" id="SM00320">
    <property type="entry name" value="WD40"/>
    <property type="match status" value="3"/>
</dbReference>
<comment type="caution">
    <text evidence="22">The sequence shown here is derived from an EMBL/GenBank/DDBJ whole genome shotgun (WGS) entry which is preliminary data.</text>
</comment>
<evidence type="ECO:0000256" key="11">
    <source>
        <dbReference type="ARBA" id="ARBA00023273"/>
    </source>
</evidence>
<feature type="non-terminal residue" evidence="22">
    <location>
        <position position="1481"/>
    </location>
</feature>
<comment type="subunit">
    <text evidence="13">Component of the IFT complex A (IFT-A). IFT-A complex is divided into a core subcomplex composed of IFT122:IFT140:WDR19 which is associated with TULP3 and a peripheral subcomplex composed of IFT43:WDR35:TTC21B. Interacts (via C-terminal region) with IFT122 (via C-terminal region). Interacts with TTC25. Interacts with TTC21A.</text>
</comment>
<evidence type="ECO:0000256" key="1">
    <source>
        <dbReference type="ARBA" id="ARBA00004120"/>
    </source>
</evidence>
<evidence type="ECO:0000256" key="17">
    <source>
        <dbReference type="SAM" id="MobiDB-lite"/>
    </source>
</evidence>
<comment type="subcellular location">
    <subcellularLocation>
        <location evidence="1">Cytoplasm</location>
        <location evidence="1">Cytoskeleton</location>
        <location evidence="1">Cilium basal body</location>
    </subcellularLocation>
    <subcellularLocation>
        <location evidence="2">Cytoplasm</location>
        <location evidence="2">Cytoskeleton</location>
        <location evidence="2">Microtubule organizing center</location>
        <location evidence="2">Centrosome</location>
    </subcellularLocation>
</comment>
<dbReference type="InterPro" id="IPR036322">
    <property type="entry name" value="WD40_repeat_dom_sf"/>
</dbReference>
<feature type="compositionally biased region" description="Acidic residues" evidence="17">
    <location>
        <begin position="1469"/>
        <end position="1481"/>
    </location>
</feature>
<evidence type="ECO:0000256" key="4">
    <source>
        <dbReference type="ARBA" id="ARBA00022553"/>
    </source>
</evidence>
<evidence type="ECO:0000256" key="2">
    <source>
        <dbReference type="ARBA" id="ARBA00004300"/>
    </source>
</evidence>
<evidence type="ECO:0000313" key="23">
    <source>
        <dbReference type="Proteomes" id="UP000551127"/>
    </source>
</evidence>
<dbReference type="SUPFAM" id="SSF48452">
    <property type="entry name" value="TPR-like"/>
    <property type="match status" value="1"/>
</dbReference>
<dbReference type="EMBL" id="VYZL01004663">
    <property type="protein sequence ID" value="NWR64322.1"/>
    <property type="molecule type" value="Genomic_DNA"/>
</dbReference>
<sequence>VTASVAMAVYVDHRTEAPDAVASPSHLAWHPLHPLLAVASVSTASGGCVDVYMEQGEHVSDAHVERSFQVTSLSWHPSRPLLAAGWETGEVLIINKQDKEHHAVPPNHNAKITVLTWSADGTCLASGDRHGVLVLWRVDQRGRVQCPALLKQEYGKCLRHCVLRPPPPGEDFVQLAKAAVSGDEKALDMFNWRKAGTAAPLKMGPQEGLCFFITLTDGSVHYVNEKGKTKHVLSTDGLVQKLLFVEKRDVLVVITETLQLSLHAVTLEGEAEELMKVKLSGKIGHSADIILIDHSLVVTALGEPVLRFWDLDRDENYVLSPDVQFGFEGGECINCVSYCSGKGLLAAGTNKGRIAMWRRAAGSDQSTWASEGKEKWKLQAPTELEGNVTQIQWGSRKNLLAANTLSSVVILSEQAMSSHFHQQVAVVQVSPNLFNVTVFSTGTTHSLRVDMNVNGVFATKDAVVFWNGKQVTVFECSGDTFRSAGSFLCDSPVLSVHGENLYTVEPYRVQVRTWQGTVKQLLVFSEAEGNPCLLDVCGNFLAVGTDLAHFKIFDLSRREAKVHCNSKSFSELFPGLGGIASVKCNANGSKVSILVSKADGNVDSKICFYDVEMDKVTLFDFKAEQGDGREKLSPGQGIDKSVVEYPELHDHIPACHFWDQSEPRLFVCEAILETAPDQKKNQTESTADVWIISFFSTEEHGLLLQDSFPLPSSYQVLLGIEVPHYYFAKKLGEVERGEAESGSVKVSQMVARRPMRDFVGLGDCDKTTRDAMLNFSLHLTAGDMDEAFKSIKHIKSEAVWENMARMCVKTQRLDVARICLGNMGHARGAKALREAHREPEQEARVAVLAIQLGMLEDAERLYKACKRYDLLNKFYQASNQWQKAIETAEAHDRVHLRTTYYNYAKHLEAAGEQSPALAHYEKSDTHRFEVPRMLSEDLQALENYVNKMKDKSLWKWWAQYLESQADMEAALKYYALAQDYFSLVRVHCFQGNIQKAAEIANETGNWAASYHLARQYESQDDVKQAVHFYTRAQAFNNAIRLCKENHLDDQLMNLALLSSPEDMIEAACYYEEKGEQMDRAVMLYHKAGHFSKALELAFATQQFGALQLIAEDLDEKSDPALLARCSGFFIDHAQYEKAVELLLTARKYHEALQLCLEQNLTITEEMAEKMTVSKDSKDLSEESRRELLEQIADCCMRQGNYHMATKKYTQAGNKLKAMRALLKSGDTEKIVFFAGVSKQREIYIMAANYLQSLDWRKDPEIMKNIISFYTKGRALDLLAGFYDACAQVRPPSRGRLARELGSKPFVSPLLAQVEIDEYQNYEKAHGALAEACKCLSKAKTRSPLEQSKLAQLQSKMTLIKQFLHARRLYSKDAQEAVRQCELLLAEQEFDNALRHGDVLGFLLEHYVQAGEFPVAYQYLEEMQRRIPPPSLSRYVTQQTIEAVHRGAGVPLSRSRVAEQIHRSSVENKEVEEEVADEAEDS</sequence>
<keyword evidence="5 16" id="KW-0853">WD repeat</keyword>
<dbReference type="InterPro" id="IPR056155">
    <property type="entry name" value="Beta-prop_IFT140_2nd"/>
</dbReference>
<evidence type="ECO:0000256" key="8">
    <source>
        <dbReference type="ARBA" id="ARBA00022803"/>
    </source>
</evidence>
<evidence type="ECO:0000313" key="22">
    <source>
        <dbReference type="EMBL" id="NWR64322.1"/>
    </source>
</evidence>
<dbReference type="FunFam" id="1.25.40.470:FF:000011">
    <property type="entry name" value="Intraflagellar transport protein 140"/>
    <property type="match status" value="1"/>
</dbReference>
<dbReference type="PANTHER" id="PTHR15722:SF7">
    <property type="entry name" value="INTRAFLAGELLAR TRANSPORT PROTEIN 140 HOMOLOG"/>
    <property type="match status" value="1"/>
</dbReference>
<keyword evidence="9" id="KW-0969">Cilium</keyword>
<evidence type="ECO:0000256" key="15">
    <source>
        <dbReference type="ARBA" id="ARBA00083679"/>
    </source>
</evidence>
<evidence type="ECO:0000259" key="20">
    <source>
        <dbReference type="Pfam" id="PF24760"/>
    </source>
</evidence>
<dbReference type="InterPro" id="IPR015943">
    <property type="entry name" value="WD40/YVTN_repeat-like_dom_sf"/>
</dbReference>
<keyword evidence="7" id="KW-0970">Cilium biogenesis/degradation</keyword>
<dbReference type="FunFam" id="1.25.40.470:FF:000010">
    <property type="entry name" value="Intraflagellar transport 140 homolog (Chlamydomonas)"/>
    <property type="match status" value="1"/>
</dbReference>
<evidence type="ECO:0000256" key="5">
    <source>
        <dbReference type="ARBA" id="ARBA00022574"/>
    </source>
</evidence>
<accession>A0A7K4YZ21</accession>
<feature type="domain" description="IFT140 second beta-propeller" evidence="19">
    <location>
        <begin position="422"/>
        <end position="730"/>
    </location>
</feature>
<dbReference type="InterPro" id="IPR056168">
    <property type="entry name" value="TPR_IF140/IFT172/WDR19"/>
</dbReference>
<evidence type="ECO:0000256" key="14">
    <source>
        <dbReference type="ARBA" id="ARBA00072173"/>
    </source>
</evidence>
<keyword evidence="11" id="KW-0966">Cell projection</keyword>
<dbReference type="Pfam" id="PF23383">
    <property type="entry name" value="Beta-prop_IFT140_1st"/>
    <property type="match status" value="1"/>
</dbReference>
<keyword evidence="3" id="KW-0963">Cytoplasm</keyword>
<dbReference type="GO" id="GO:0035721">
    <property type="term" value="P:intraciliary retrograde transport"/>
    <property type="evidence" value="ECO:0007669"/>
    <property type="project" value="UniProtKB-ARBA"/>
</dbReference>
<feature type="domain" description="IF140/IFT172/WDR19 TPR" evidence="21">
    <location>
        <begin position="782"/>
        <end position="1268"/>
    </location>
</feature>
<dbReference type="GO" id="GO:0005813">
    <property type="term" value="C:centrosome"/>
    <property type="evidence" value="ECO:0007669"/>
    <property type="project" value="UniProtKB-SubCell"/>
</dbReference>
<keyword evidence="6" id="KW-0677">Repeat</keyword>
<dbReference type="InterPro" id="IPR056154">
    <property type="entry name" value="Beta-prop_IFT140_1st"/>
</dbReference>
<organism evidence="22 23">
    <name type="scientific">Bucorvus abyssinicus</name>
    <name type="common">Northern ground-hornbill</name>
    <name type="synonym">Abyssinian ground-hornbill</name>
    <dbReference type="NCBI Taxonomy" id="153643"/>
    <lineage>
        <taxon>Eukaryota</taxon>
        <taxon>Metazoa</taxon>
        <taxon>Chordata</taxon>
        <taxon>Craniata</taxon>
        <taxon>Vertebrata</taxon>
        <taxon>Euteleostomi</taxon>
        <taxon>Archelosauria</taxon>
        <taxon>Archosauria</taxon>
        <taxon>Dinosauria</taxon>
        <taxon>Saurischia</taxon>
        <taxon>Theropoda</taxon>
        <taxon>Coelurosauria</taxon>
        <taxon>Aves</taxon>
        <taxon>Neognathae</taxon>
        <taxon>Neoaves</taxon>
        <taxon>Telluraves</taxon>
        <taxon>Coraciimorphae</taxon>
        <taxon>Bucerotiformes</taxon>
        <taxon>Bucorvidae</taxon>
        <taxon>Bucorvus</taxon>
    </lineage>
</organism>
<dbReference type="Gene3D" id="2.130.10.10">
    <property type="entry name" value="YVTN repeat-like/Quinoprotein amine dehydrogenase"/>
    <property type="match status" value="2"/>
</dbReference>
<dbReference type="PROSITE" id="PS50082">
    <property type="entry name" value="WD_REPEATS_2"/>
    <property type="match status" value="1"/>
</dbReference>
<dbReference type="InterPro" id="IPR001680">
    <property type="entry name" value="WD40_rpt"/>
</dbReference>
<dbReference type="GO" id="GO:0005930">
    <property type="term" value="C:axoneme"/>
    <property type="evidence" value="ECO:0007669"/>
    <property type="project" value="TreeGrafter"/>
</dbReference>
<protein>
    <recommendedName>
        <fullName evidence="14">Intraflagellar transport protein 140 homolog</fullName>
    </recommendedName>
    <alternativeName>
        <fullName evidence="15">WD and tetratricopeptide repeats protein 2</fullName>
    </alternativeName>
</protein>
<dbReference type="FunFam" id="2.130.10.10:FF:000675">
    <property type="entry name" value="Intraflagellar transport 140"/>
    <property type="match status" value="1"/>
</dbReference>
<evidence type="ECO:0000259" key="18">
    <source>
        <dbReference type="Pfam" id="PF23383"/>
    </source>
</evidence>
<evidence type="ECO:0000256" key="16">
    <source>
        <dbReference type="PROSITE-ProRule" id="PRU00221"/>
    </source>
</evidence>